<feature type="domain" description="DUF4973" evidence="3">
    <location>
        <begin position="23"/>
        <end position="148"/>
    </location>
</feature>
<name>A0A1G6U171_NIADE</name>
<evidence type="ECO:0000313" key="4">
    <source>
        <dbReference type="EMBL" id="SDD35041.1"/>
    </source>
</evidence>
<dbReference type="Gene3D" id="2.60.40.1740">
    <property type="entry name" value="hypothetical protein (bacova_03559)"/>
    <property type="match status" value="1"/>
</dbReference>
<dbReference type="Pfam" id="PF16343">
    <property type="entry name" value="DUF4973"/>
    <property type="match status" value="1"/>
</dbReference>
<evidence type="ECO:0000256" key="1">
    <source>
        <dbReference type="SAM" id="SignalP"/>
    </source>
</evidence>
<feature type="chain" id="PRO_5011706654" description="DUF4973 domain-containing protein" evidence="1">
    <location>
        <begin position="19"/>
        <end position="325"/>
    </location>
</feature>
<dbReference type="RefSeq" id="WP_090391142.1">
    <property type="nucleotide sequence ID" value="NZ_FMZO01000008.1"/>
</dbReference>
<feature type="signal peptide" evidence="1">
    <location>
        <begin position="1"/>
        <end position="18"/>
    </location>
</feature>
<keyword evidence="5" id="KW-1185">Reference proteome</keyword>
<evidence type="ECO:0000259" key="3">
    <source>
        <dbReference type="Pfam" id="PF16343"/>
    </source>
</evidence>
<organism evidence="4 5">
    <name type="scientific">Niabella drilacis (strain DSM 25811 / CCM 8410 / CCUG 62505 / LMG 26954 / E90)</name>
    <dbReference type="NCBI Taxonomy" id="1285928"/>
    <lineage>
        <taxon>Bacteria</taxon>
        <taxon>Pseudomonadati</taxon>
        <taxon>Bacteroidota</taxon>
        <taxon>Chitinophagia</taxon>
        <taxon>Chitinophagales</taxon>
        <taxon>Chitinophagaceae</taxon>
        <taxon>Niabella</taxon>
    </lineage>
</organism>
<evidence type="ECO:0000313" key="5">
    <source>
        <dbReference type="Proteomes" id="UP000198757"/>
    </source>
</evidence>
<dbReference type="InterPro" id="IPR025371">
    <property type="entry name" value="BT_3044-like_C"/>
</dbReference>
<sequence length="325" mass="37070">MKKIAAFLSILFVFGSIACNKDWISEQFEHYVSFKAPLNGDDVTPVYIRYKPEGVVHYQLPVIVSGSTNNDKDLLVHIGVDPDTLSAFNNANFQNRTDLYYKELTSQYFKIPDTVSIPKEVNTNKINIGFSLKNIDLVNKWILPLAIQPSTGYTPNPRRNYSKALLRIVPFNDYSGIYSGTALKIYLKGEESGAAIVKSEIEAYVVDESSVFFYAGTVDENKTDRRYYKINAHFDDQTKEVTLGSDNPSIKFNVNQKIYYTVEDVKDALQPYLVHRYVTINNIDYNFTDYTSATNASIDYTVRGSLIMERKINTQIPDEDQAIQW</sequence>
<reference evidence="5" key="1">
    <citation type="submission" date="2016-10" db="EMBL/GenBank/DDBJ databases">
        <authorList>
            <person name="Varghese N."/>
            <person name="Submissions S."/>
        </authorList>
    </citation>
    <scope>NUCLEOTIDE SEQUENCE [LARGE SCALE GENOMIC DNA]</scope>
    <source>
        <strain evidence="5">DSM 25811 / CCM 8410 / LMG 26954 / E90</strain>
    </source>
</reference>
<dbReference type="PROSITE" id="PS51257">
    <property type="entry name" value="PROKAR_LIPOPROTEIN"/>
    <property type="match status" value="1"/>
</dbReference>
<protein>
    <recommendedName>
        <fullName evidence="6">DUF4973 domain-containing protein</fullName>
    </recommendedName>
</protein>
<feature type="domain" description="BT-3044-like C-terminal" evidence="2">
    <location>
        <begin position="163"/>
        <end position="306"/>
    </location>
</feature>
<dbReference type="Pfam" id="PF14274">
    <property type="entry name" value="BT_3044-like_C"/>
    <property type="match status" value="1"/>
</dbReference>
<accession>A0A1G6U171</accession>
<dbReference type="OrthoDB" id="628107at2"/>
<evidence type="ECO:0000259" key="2">
    <source>
        <dbReference type="Pfam" id="PF14274"/>
    </source>
</evidence>
<keyword evidence="1" id="KW-0732">Signal</keyword>
<dbReference type="AlphaFoldDB" id="A0A1G6U171"/>
<dbReference type="Proteomes" id="UP000198757">
    <property type="component" value="Unassembled WGS sequence"/>
</dbReference>
<evidence type="ECO:0008006" key="6">
    <source>
        <dbReference type="Google" id="ProtNLM"/>
    </source>
</evidence>
<dbReference type="EMBL" id="FMZO01000008">
    <property type="protein sequence ID" value="SDD35041.1"/>
    <property type="molecule type" value="Genomic_DNA"/>
</dbReference>
<proteinExistence type="predicted"/>
<dbReference type="Gene3D" id="2.40.128.440">
    <property type="entry name" value="Uncharacterised protein PF14274, DUF4361"/>
    <property type="match status" value="1"/>
</dbReference>
<dbReference type="InterPro" id="IPR032509">
    <property type="entry name" value="DUF4973"/>
</dbReference>
<gene>
    <name evidence="4" type="ORF">SAMN04487894_108108</name>
</gene>
<dbReference type="STRING" id="1285928.SAMN04487894_108108"/>